<dbReference type="Gene3D" id="2.30.38.10">
    <property type="entry name" value="Luciferase, Domain 3"/>
    <property type="match status" value="1"/>
</dbReference>
<dbReference type="GO" id="GO:0008610">
    <property type="term" value="P:lipid biosynthetic process"/>
    <property type="evidence" value="ECO:0007669"/>
    <property type="project" value="UniProtKB-ARBA"/>
</dbReference>
<dbReference type="PROSITE" id="PS50075">
    <property type="entry name" value="CARRIER"/>
    <property type="match status" value="1"/>
</dbReference>
<dbReference type="SMART" id="SM00823">
    <property type="entry name" value="PKS_PP"/>
    <property type="match status" value="1"/>
</dbReference>
<keyword evidence="4" id="KW-0597">Phosphoprotein</keyword>
<evidence type="ECO:0000256" key="1">
    <source>
        <dbReference type="ARBA" id="ARBA00001957"/>
    </source>
</evidence>
<accession>A0A841U3N0</accession>
<dbReference type="GO" id="GO:0031177">
    <property type="term" value="F:phosphopantetheine binding"/>
    <property type="evidence" value="ECO:0007669"/>
    <property type="project" value="InterPro"/>
</dbReference>
<keyword evidence="6" id="KW-0677">Repeat</keyword>
<name>A0A841U3N0_9BACL</name>
<dbReference type="InterPro" id="IPR045851">
    <property type="entry name" value="AMP-bd_C_sf"/>
</dbReference>
<dbReference type="Gene3D" id="3.40.50.980">
    <property type="match status" value="2"/>
</dbReference>
<dbReference type="Gene3D" id="3.30.559.10">
    <property type="entry name" value="Chloramphenicol acetyltransferase-like domain"/>
    <property type="match status" value="2"/>
</dbReference>
<dbReference type="Pfam" id="PF00668">
    <property type="entry name" value="Condensation"/>
    <property type="match status" value="2"/>
</dbReference>
<protein>
    <submittedName>
        <fullName evidence="11">Amino acid adenylation domain-containing protein</fullName>
    </submittedName>
</protein>
<dbReference type="InterPro" id="IPR025110">
    <property type="entry name" value="AMP-bd_C"/>
</dbReference>
<keyword evidence="3" id="KW-0596">Phosphopantetheine</keyword>
<dbReference type="InterPro" id="IPR006162">
    <property type="entry name" value="Ppantetheine_attach_site"/>
</dbReference>
<dbReference type="PANTHER" id="PTHR45527:SF1">
    <property type="entry name" value="FATTY ACID SYNTHASE"/>
    <property type="match status" value="1"/>
</dbReference>
<dbReference type="EMBL" id="JACJVR010000079">
    <property type="protein sequence ID" value="MBB6693738.1"/>
    <property type="molecule type" value="Genomic_DNA"/>
</dbReference>
<dbReference type="FunFam" id="3.30.300.30:FF:000010">
    <property type="entry name" value="Enterobactin synthetase component F"/>
    <property type="match status" value="1"/>
</dbReference>
<dbReference type="Proteomes" id="UP000553776">
    <property type="component" value="Unassembled WGS sequence"/>
</dbReference>
<dbReference type="InterPro" id="IPR000873">
    <property type="entry name" value="AMP-dep_synth/lig_dom"/>
</dbReference>
<keyword evidence="7" id="KW-0045">Antibiotic biosynthesis</keyword>
<dbReference type="PROSITE" id="PS00455">
    <property type="entry name" value="AMP_BINDING"/>
    <property type="match status" value="1"/>
</dbReference>
<dbReference type="Pfam" id="PF00501">
    <property type="entry name" value="AMP-binding"/>
    <property type="match status" value="1"/>
</dbReference>
<reference evidence="11 12" key="1">
    <citation type="submission" date="2020-08" db="EMBL/GenBank/DDBJ databases">
        <title>Cohnella phylogeny.</title>
        <authorList>
            <person name="Dunlap C."/>
        </authorList>
    </citation>
    <scope>NUCLEOTIDE SEQUENCE [LARGE SCALE GENOMIC DNA]</scope>
    <source>
        <strain evidence="11 12">DSM 25239</strain>
    </source>
</reference>
<evidence type="ECO:0000256" key="2">
    <source>
        <dbReference type="ARBA" id="ARBA00006432"/>
    </source>
</evidence>
<dbReference type="InterPro" id="IPR023213">
    <property type="entry name" value="CAT-like_dom_sf"/>
</dbReference>
<evidence type="ECO:0000256" key="9">
    <source>
        <dbReference type="SAM" id="MobiDB-lite"/>
    </source>
</evidence>
<evidence type="ECO:0000256" key="7">
    <source>
        <dbReference type="ARBA" id="ARBA00023194"/>
    </source>
</evidence>
<dbReference type="SUPFAM" id="SSF56801">
    <property type="entry name" value="Acetyl-CoA synthetase-like"/>
    <property type="match status" value="1"/>
</dbReference>
<dbReference type="GO" id="GO:0044550">
    <property type="term" value="P:secondary metabolite biosynthetic process"/>
    <property type="evidence" value="ECO:0007669"/>
    <property type="project" value="UniProtKB-ARBA"/>
</dbReference>
<evidence type="ECO:0000259" key="10">
    <source>
        <dbReference type="PROSITE" id="PS50075"/>
    </source>
</evidence>
<dbReference type="Pfam" id="PF13193">
    <property type="entry name" value="AMP-binding_C"/>
    <property type="match status" value="1"/>
</dbReference>
<evidence type="ECO:0000256" key="3">
    <source>
        <dbReference type="ARBA" id="ARBA00022450"/>
    </source>
</evidence>
<dbReference type="SUPFAM" id="SSF47336">
    <property type="entry name" value="ACP-like"/>
    <property type="match status" value="1"/>
</dbReference>
<dbReference type="Gene3D" id="1.10.1200.10">
    <property type="entry name" value="ACP-like"/>
    <property type="match status" value="1"/>
</dbReference>
<evidence type="ECO:0000313" key="12">
    <source>
        <dbReference type="Proteomes" id="UP000553776"/>
    </source>
</evidence>
<dbReference type="GO" id="GO:0017000">
    <property type="term" value="P:antibiotic biosynthetic process"/>
    <property type="evidence" value="ECO:0007669"/>
    <property type="project" value="UniProtKB-KW"/>
</dbReference>
<evidence type="ECO:0000313" key="11">
    <source>
        <dbReference type="EMBL" id="MBB6693738.1"/>
    </source>
</evidence>
<dbReference type="PROSITE" id="PS00012">
    <property type="entry name" value="PHOSPHOPANTETHEINE"/>
    <property type="match status" value="1"/>
</dbReference>
<keyword evidence="12" id="KW-1185">Reference proteome</keyword>
<dbReference type="InterPro" id="IPR010071">
    <property type="entry name" value="AA_adenyl_dom"/>
</dbReference>
<evidence type="ECO:0000256" key="8">
    <source>
        <dbReference type="ARBA" id="ARBA00023268"/>
    </source>
</evidence>
<dbReference type="NCBIfam" id="TIGR01720">
    <property type="entry name" value="NRPS-para261"/>
    <property type="match status" value="1"/>
</dbReference>
<dbReference type="SUPFAM" id="SSF52777">
    <property type="entry name" value="CoA-dependent acyltransferases"/>
    <property type="match status" value="4"/>
</dbReference>
<dbReference type="InterPro" id="IPR001242">
    <property type="entry name" value="Condensation_dom"/>
</dbReference>
<comment type="caution">
    <text evidence="11">The sequence shown here is derived from an EMBL/GenBank/DDBJ whole genome shotgun (WGS) entry which is preliminary data.</text>
</comment>
<dbReference type="PANTHER" id="PTHR45527">
    <property type="entry name" value="NONRIBOSOMAL PEPTIDE SYNTHETASE"/>
    <property type="match status" value="1"/>
</dbReference>
<dbReference type="GO" id="GO:0005737">
    <property type="term" value="C:cytoplasm"/>
    <property type="evidence" value="ECO:0007669"/>
    <property type="project" value="TreeGrafter"/>
</dbReference>
<organism evidence="11 12">
    <name type="scientific">Cohnella xylanilytica</name>
    <dbReference type="NCBI Taxonomy" id="557555"/>
    <lineage>
        <taxon>Bacteria</taxon>
        <taxon>Bacillati</taxon>
        <taxon>Bacillota</taxon>
        <taxon>Bacilli</taxon>
        <taxon>Bacillales</taxon>
        <taxon>Paenibacillaceae</taxon>
        <taxon>Cohnella</taxon>
    </lineage>
</organism>
<dbReference type="FunFam" id="3.40.50.980:FF:000001">
    <property type="entry name" value="Non-ribosomal peptide synthetase"/>
    <property type="match status" value="1"/>
</dbReference>
<dbReference type="GO" id="GO:0016874">
    <property type="term" value="F:ligase activity"/>
    <property type="evidence" value="ECO:0007669"/>
    <property type="project" value="UniProtKB-KW"/>
</dbReference>
<feature type="compositionally biased region" description="Basic and acidic residues" evidence="9">
    <location>
        <begin position="942"/>
        <end position="953"/>
    </location>
</feature>
<sequence>MNERSYPLTHPQKRIWYTERIHPGTALHNIVGSVRVRGPLDYRLLASAIRERRNRHDALRLSVQEADGIPVQSVSGLPPDDGEFRDFSGSENPEAEFASWVARVASEPFDLENGPLCAFPMYRIGDRDGGFLVKFHHLVSDGWSSSLFISLVRRSYERLLRGEPDEEPASPSYLDYIGREAEYVRSGRFRKNGEFWRRKFSGWPAEPPPEPSPRTEGRRRTFALDAERSAAVKAFASEAGGSLTGFFIFLYLLYAYKSEGRSETVVGTPVFNRSGPKDKATVGMFTSTMPFRFALDASASSRETLARVNRELAECYHHQKYPYDLLVQDLGLKRRGLDRLFDVSVNTYNTKVETEWAGSPAEVLEHYGGCQLHSLQLVVKDWSETGELTVEIDYKTAEYDEERIERLYARLVGLIDAALAEPEQPVARLSLLTAEERASLAAFNDTRADYPRDRTVVRLIEEQAERTPERTAVTDGPLRLTYRELTDRAARLAARIGSRGGGRGSTVGLLTRHSPETVVAILAVLKAGAAYVPIDPAYPAERIGYMLEDAGCRLLLANVPLPEGTGFAGPVLDLGDPHLYAKAAERVRLPDEGAGPDDLAYVIYTSGSTGLPKGAMIEHRGLVNYVWWARRMYAKDEDEVFPLYSSLAFDLTVTSVFTPLVMGGSVAVYRDDEEEYVLYRIMREKKATVVKLTPAHLSLLKDYDHRGSAVKRFIVGGEDLRTDLAKRIHESFGGRIEIYNEYGPTETVVGCMIHRYDPERDVRASVPIGAPADNVGIYLLDADGNPVPEGVLGELYITGDGVARGYRNRPELTAERFLPCPFLPGERMYRTGDLARRLASGALEYAGRADRQVKIRGHRIEPGEIERALSGHPSVREAVVVDRETPDGSKILCAYAVRDSKAAEGDKELLDYLAERLPSYMVPACVLELDAIPLNANGKVDRAKLPEPPDRSARGAGEAFGDEAAADSRDNWGGAAAREISALLEVASGVLQEEAISPADRFHELGGDSIKAIQLSSRLRSRGYAIRVADVLAYPKFADMAARMERLGGFVPDGEDDRCEGEAGLTPIVDWFATRPFADRHHYNQSVLLRLHKPLAAEELTKIVRGLVAHHDSLRLSFDPETGGRLVYNAEPEIEDAESFDLSGLDGEEQQLRMSELGARLKASFRPGRDALLKARLFDLGRNGRRLLLTAHHLAVDAVSWSILLEDFARLWRNLSRPEPLPLPPKTASYKRWAEHLRSRAEDAGRELDYWREAVGDGGAAEPAGGDGIAPPATESLSAELTERLLRKAPAAYGTDVEELLVAALAAAAQDSLGAAGSLAIELEGHGREPSDPSADVSRTVGWFTCLYPVRLPLPARAAEEPWPARVRAVKETLRAVPSGGLGFGLLTRLVRALDDPGEGRRLRFNYVGELDSALGAGELFSLAEEPSGPDSGAGNPPTAPLDVVAMVARGRLRLTVAADGRSHGAEAAAALARSFAARLTELLRQADSVRGSALAPSDFPTIALSQEALDSLYS</sequence>
<dbReference type="NCBIfam" id="TIGR01733">
    <property type="entry name" value="AA-adenyl-dom"/>
    <property type="match status" value="1"/>
</dbReference>
<dbReference type="Gene3D" id="3.30.559.30">
    <property type="entry name" value="Nonribosomal peptide synthetase, condensation domain"/>
    <property type="match status" value="2"/>
</dbReference>
<dbReference type="InterPro" id="IPR020806">
    <property type="entry name" value="PKS_PP-bd"/>
</dbReference>
<comment type="cofactor">
    <cofactor evidence="1">
        <name>pantetheine 4'-phosphate</name>
        <dbReference type="ChEBI" id="CHEBI:47942"/>
    </cofactor>
</comment>
<dbReference type="Gene3D" id="3.30.300.30">
    <property type="match status" value="1"/>
</dbReference>
<dbReference type="FunFam" id="3.40.50.12780:FF:000012">
    <property type="entry name" value="Non-ribosomal peptide synthetase"/>
    <property type="match status" value="1"/>
</dbReference>
<keyword evidence="5" id="KW-0436">Ligase</keyword>
<feature type="region of interest" description="Disordered" evidence="9">
    <location>
        <begin position="942"/>
        <end position="968"/>
    </location>
</feature>
<dbReference type="FunFam" id="2.30.38.10:FF:000001">
    <property type="entry name" value="Non-ribosomal peptide synthetase PvdI"/>
    <property type="match status" value="1"/>
</dbReference>
<keyword evidence="8" id="KW-0511">Multifunctional enzyme</keyword>
<feature type="domain" description="Carrier" evidence="10">
    <location>
        <begin position="974"/>
        <end position="1048"/>
    </location>
</feature>
<dbReference type="InterPro" id="IPR009081">
    <property type="entry name" value="PP-bd_ACP"/>
</dbReference>
<proteinExistence type="inferred from homology"/>
<evidence type="ECO:0000256" key="5">
    <source>
        <dbReference type="ARBA" id="ARBA00022598"/>
    </source>
</evidence>
<dbReference type="RefSeq" id="WP_185137719.1">
    <property type="nucleotide sequence ID" value="NZ_JACJVR010000079.1"/>
</dbReference>
<comment type="similarity">
    <text evidence="2">Belongs to the ATP-dependent AMP-binding enzyme family.</text>
</comment>
<gene>
    <name evidence="11" type="ORF">H7B90_20280</name>
</gene>
<dbReference type="Pfam" id="PF00550">
    <property type="entry name" value="PP-binding"/>
    <property type="match status" value="1"/>
</dbReference>
<dbReference type="InterPro" id="IPR020845">
    <property type="entry name" value="AMP-binding_CS"/>
</dbReference>
<dbReference type="InterPro" id="IPR036736">
    <property type="entry name" value="ACP-like_sf"/>
</dbReference>
<dbReference type="InterPro" id="IPR010060">
    <property type="entry name" value="NRPS_synth"/>
</dbReference>
<dbReference type="GO" id="GO:0043041">
    <property type="term" value="P:amino acid activation for nonribosomal peptide biosynthetic process"/>
    <property type="evidence" value="ECO:0007669"/>
    <property type="project" value="TreeGrafter"/>
</dbReference>
<evidence type="ECO:0000256" key="6">
    <source>
        <dbReference type="ARBA" id="ARBA00022737"/>
    </source>
</evidence>
<evidence type="ECO:0000256" key="4">
    <source>
        <dbReference type="ARBA" id="ARBA00022553"/>
    </source>
</evidence>